<dbReference type="InterPro" id="IPR050833">
    <property type="entry name" value="Poly_Biosynth_Transport"/>
</dbReference>
<organism evidence="7 8">
    <name type="scientific">Clostridium tetanomorphum</name>
    <dbReference type="NCBI Taxonomy" id="1553"/>
    <lineage>
        <taxon>Bacteria</taxon>
        <taxon>Bacillati</taxon>
        <taxon>Bacillota</taxon>
        <taxon>Clostridia</taxon>
        <taxon>Eubacteriales</taxon>
        <taxon>Clostridiaceae</taxon>
        <taxon>Clostridium</taxon>
    </lineage>
</organism>
<keyword evidence="8" id="KW-1185">Reference proteome</keyword>
<keyword evidence="5 6" id="KW-0472">Membrane</keyword>
<dbReference type="AlphaFoldDB" id="A0A923E5T3"/>
<feature type="transmembrane region" description="Helical" evidence="6">
    <location>
        <begin position="173"/>
        <end position="198"/>
    </location>
</feature>
<protein>
    <submittedName>
        <fullName evidence="7">Oligosaccharide flippase family protein</fullName>
    </submittedName>
</protein>
<feature type="transmembrane region" description="Helical" evidence="6">
    <location>
        <begin position="358"/>
        <end position="377"/>
    </location>
</feature>
<feature type="transmembrane region" description="Helical" evidence="6">
    <location>
        <begin position="144"/>
        <end position="167"/>
    </location>
</feature>
<reference evidence="7 8" key="1">
    <citation type="submission" date="2020-04" db="EMBL/GenBank/DDBJ databases">
        <title>Genomic insights into acetone-butanol-ethanol (ABE) fermentation by sequencing solventogenic clostridia strains.</title>
        <authorList>
            <person name="Brown S."/>
        </authorList>
    </citation>
    <scope>NUCLEOTIDE SEQUENCE [LARGE SCALE GENOMIC DNA]</scope>
    <source>
        <strain evidence="7 8">DJ011</strain>
    </source>
</reference>
<dbReference type="EMBL" id="JAAZWO010000004">
    <property type="protein sequence ID" value="MBC2397007.1"/>
    <property type="molecule type" value="Genomic_DNA"/>
</dbReference>
<evidence type="ECO:0000256" key="6">
    <source>
        <dbReference type="SAM" id="Phobius"/>
    </source>
</evidence>
<proteinExistence type="predicted"/>
<gene>
    <name evidence="7" type="ORF">HGG79_04320</name>
</gene>
<evidence type="ECO:0000256" key="2">
    <source>
        <dbReference type="ARBA" id="ARBA00022475"/>
    </source>
</evidence>
<evidence type="ECO:0000256" key="4">
    <source>
        <dbReference type="ARBA" id="ARBA00022989"/>
    </source>
</evidence>
<evidence type="ECO:0000256" key="3">
    <source>
        <dbReference type="ARBA" id="ARBA00022692"/>
    </source>
</evidence>
<feature type="transmembrane region" description="Helical" evidence="6">
    <location>
        <begin position="383"/>
        <end position="402"/>
    </location>
</feature>
<evidence type="ECO:0000256" key="1">
    <source>
        <dbReference type="ARBA" id="ARBA00004651"/>
    </source>
</evidence>
<dbReference type="PANTHER" id="PTHR30250:SF26">
    <property type="entry name" value="PSMA PROTEIN"/>
    <property type="match status" value="1"/>
</dbReference>
<comment type="subcellular location">
    <subcellularLocation>
        <location evidence="1">Cell membrane</location>
        <topology evidence="1">Multi-pass membrane protein</topology>
    </subcellularLocation>
</comment>
<dbReference type="Proteomes" id="UP000563151">
    <property type="component" value="Unassembled WGS sequence"/>
</dbReference>
<feature type="transmembrane region" description="Helical" evidence="6">
    <location>
        <begin position="42"/>
        <end position="63"/>
    </location>
</feature>
<dbReference type="PANTHER" id="PTHR30250">
    <property type="entry name" value="PST FAMILY PREDICTED COLANIC ACID TRANSPORTER"/>
    <property type="match status" value="1"/>
</dbReference>
<feature type="transmembrane region" description="Helical" evidence="6">
    <location>
        <begin position="289"/>
        <end position="310"/>
    </location>
</feature>
<feature type="transmembrane region" description="Helical" evidence="6">
    <location>
        <begin position="330"/>
        <end position="351"/>
    </location>
</feature>
<sequence>MKNHFLKYQAILFPILDIALNGANYFFHVYITWHLIPSDYGILNALLSFSTLLLVTGVSFQLYTAKYIAERSSLGNDLLKLKIVGIQKIAFLIAQITSLFYFALIIPIHNLTRGSYSSIILILIIFLLNLFLSINRGVIQGVKAFIHLNISFYIEVGIKIMLVVILLPHFTNINAVLISITIGMLFSLIHSIVFVGGLNKTVIKESIEKEDLSHLIKILFIFGASFFTYFFTSLDSLLVNYFLPDVSGYFAVVLKYTQILLFASLSVTTVFVPILSAEKTNKKEFLKKVRILMSLIALIIASVILAYYFLASTTVDIFFGKQYGKAKDYILMDCIPYVLLILNFITINIHIIFDNKKYLWVLFAYSIILVILLLMYHGDIVQILIIEALIYVAMLISQLLLFKNNKFQNKNYRKDKSV</sequence>
<evidence type="ECO:0000313" key="8">
    <source>
        <dbReference type="Proteomes" id="UP000563151"/>
    </source>
</evidence>
<comment type="caution">
    <text evidence="7">The sequence shown here is derived from an EMBL/GenBank/DDBJ whole genome shotgun (WGS) entry which is preliminary data.</text>
</comment>
<evidence type="ECO:0000313" key="7">
    <source>
        <dbReference type="EMBL" id="MBC2397007.1"/>
    </source>
</evidence>
<name>A0A923E5T3_CLOTT</name>
<dbReference type="RefSeq" id="WP_173680526.1">
    <property type="nucleotide sequence ID" value="NZ_JAAZWO010000004.1"/>
</dbReference>
<feature type="transmembrane region" description="Helical" evidence="6">
    <location>
        <begin position="259"/>
        <end position="277"/>
    </location>
</feature>
<dbReference type="GO" id="GO:0005886">
    <property type="term" value="C:plasma membrane"/>
    <property type="evidence" value="ECO:0007669"/>
    <property type="project" value="UniProtKB-SubCell"/>
</dbReference>
<keyword evidence="2" id="KW-1003">Cell membrane</keyword>
<feature type="transmembrane region" description="Helical" evidence="6">
    <location>
        <begin position="218"/>
        <end position="239"/>
    </location>
</feature>
<feature type="transmembrane region" description="Helical" evidence="6">
    <location>
        <begin position="12"/>
        <end position="36"/>
    </location>
</feature>
<keyword evidence="3 6" id="KW-0812">Transmembrane</keyword>
<accession>A0A923E5T3</accession>
<keyword evidence="4 6" id="KW-1133">Transmembrane helix</keyword>
<evidence type="ECO:0000256" key="5">
    <source>
        <dbReference type="ARBA" id="ARBA00023136"/>
    </source>
</evidence>
<feature type="transmembrane region" description="Helical" evidence="6">
    <location>
        <begin position="89"/>
        <end position="108"/>
    </location>
</feature>
<feature type="transmembrane region" description="Helical" evidence="6">
    <location>
        <begin position="114"/>
        <end position="132"/>
    </location>
</feature>